<dbReference type="CDD" id="cd00564">
    <property type="entry name" value="TMP_TenI"/>
    <property type="match status" value="1"/>
</dbReference>
<dbReference type="Gene3D" id="3.20.20.70">
    <property type="entry name" value="Aldolase class I"/>
    <property type="match status" value="1"/>
</dbReference>
<proteinExistence type="predicted"/>
<keyword evidence="4" id="KW-0808">Transferase</keyword>
<name>A0A846MYJ0_9PROT</name>
<dbReference type="GO" id="GO:0004789">
    <property type="term" value="F:thiamine-phosphate diphosphorylase activity"/>
    <property type="evidence" value="ECO:0007669"/>
    <property type="project" value="UniProtKB-EC"/>
</dbReference>
<evidence type="ECO:0000313" key="4">
    <source>
        <dbReference type="EMBL" id="NIK88102.1"/>
    </source>
</evidence>
<dbReference type="GO" id="GO:0005737">
    <property type="term" value="C:cytoplasm"/>
    <property type="evidence" value="ECO:0007669"/>
    <property type="project" value="TreeGrafter"/>
</dbReference>
<dbReference type="Pfam" id="PF02581">
    <property type="entry name" value="TMP-TENI"/>
    <property type="match status" value="1"/>
</dbReference>
<dbReference type="RefSeq" id="WP_167082255.1">
    <property type="nucleotide sequence ID" value="NZ_BAAADC010000001.1"/>
</dbReference>
<comment type="caution">
    <text evidence="4">The sequence shown here is derived from an EMBL/GenBank/DDBJ whole genome shotgun (WGS) entry which is preliminary data.</text>
</comment>
<keyword evidence="2" id="KW-0784">Thiamine biosynthesis</keyword>
<dbReference type="InterPro" id="IPR013785">
    <property type="entry name" value="Aldolase_TIM"/>
</dbReference>
<reference evidence="4 5" key="1">
    <citation type="submission" date="2020-03" db="EMBL/GenBank/DDBJ databases">
        <title>Genomic Encyclopedia of Type Strains, Phase IV (KMG-IV): sequencing the most valuable type-strain genomes for metagenomic binning, comparative biology and taxonomic classification.</title>
        <authorList>
            <person name="Goeker M."/>
        </authorList>
    </citation>
    <scope>NUCLEOTIDE SEQUENCE [LARGE SCALE GENOMIC DNA]</scope>
    <source>
        <strain evidence="4 5">DSM 19867</strain>
    </source>
</reference>
<dbReference type="InterPro" id="IPR022998">
    <property type="entry name" value="ThiamineP_synth_TenI"/>
</dbReference>
<comment type="pathway">
    <text evidence="1">Cofactor biosynthesis; thiamine diphosphate biosynthesis.</text>
</comment>
<dbReference type="PANTHER" id="PTHR20857">
    <property type="entry name" value="THIAMINE-PHOSPHATE PYROPHOSPHORYLASE"/>
    <property type="match status" value="1"/>
</dbReference>
<dbReference type="InterPro" id="IPR036206">
    <property type="entry name" value="ThiamineP_synth_sf"/>
</dbReference>
<feature type="domain" description="Thiamine phosphate synthase/TenI" evidence="3">
    <location>
        <begin position="29"/>
        <end position="183"/>
    </location>
</feature>
<gene>
    <name evidence="4" type="ORF">FHS83_001420</name>
</gene>
<evidence type="ECO:0000256" key="2">
    <source>
        <dbReference type="ARBA" id="ARBA00022977"/>
    </source>
</evidence>
<dbReference type="EC" id="2.5.1.3" evidence="4"/>
<accession>A0A846MYJ0</accession>
<dbReference type="PANTHER" id="PTHR20857:SF15">
    <property type="entry name" value="THIAMINE-PHOSPHATE SYNTHASE"/>
    <property type="match status" value="1"/>
</dbReference>
<dbReference type="SUPFAM" id="SSF51391">
    <property type="entry name" value="Thiamin phosphate synthase"/>
    <property type="match status" value="1"/>
</dbReference>
<dbReference type="GO" id="GO:0009228">
    <property type="term" value="P:thiamine biosynthetic process"/>
    <property type="evidence" value="ECO:0007669"/>
    <property type="project" value="UniProtKB-KW"/>
</dbReference>
<dbReference type="Proteomes" id="UP000570514">
    <property type="component" value="Unassembled WGS sequence"/>
</dbReference>
<sequence length="187" mass="19219">MRLSAHRALGIPPLILLTDDTRLPDPVAAATALPKGAMVIVRAKEAGRREMLALALREIARRRGLFLLIAGDAALARKIGADGVHLPQARIGEAAGLKARWPEVIVTASAHDFGAGIRAGAVDALLLSAVFPTQSHPGRGVLGAARANLMAAQMPLPVYALGGVSAENADLLYGFSGIAAIGALSNS</sequence>
<evidence type="ECO:0000313" key="5">
    <source>
        <dbReference type="Proteomes" id="UP000570514"/>
    </source>
</evidence>
<protein>
    <submittedName>
        <fullName evidence="4">Thiamine-phosphate pyrophosphorylase</fullName>
        <ecNumber evidence="4">2.5.1.3</ecNumber>
    </submittedName>
</protein>
<dbReference type="EMBL" id="JAASRM010000001">
    <property type="protein sequence ID" value="NIK88102.1"/>
    <property type="molecule type" value="Genomic_DNA"/>
</dbReference>
<keyword evidence="5" id="KW-1185">Reference proteome</keyword>
<evidence type="ECO:0000256" key="1">
    <source>
        <dbReference type="ARBA" id="ARBA00004948"/>
    </source>
</evidence>
<evidence type="ECO:0000259" key="3">
    <source>
        <dbReference type="Pfam" id="PF02581"/>
    </source>
</evidence>
<dbReference type="AlphaFoldDB" id="A0A846MYJ0"/>
<organism evidence="4 5">
    <name type="scientific">Rhizomicrobium palustre</name>
    <dbReference type="NCBI Taxonomy" id="189966"/>
    <lineage>
        <taxon>Bacteria</taxon>
        <taxon>Pseudomonadati</taxon>
        <taxon>Pseudomonadota</taxon>
        <taxon>Alphaproteobacteria</taxon>
        <taxon>Micropepsales</taxon>
        <taxon>Micropepsaceae</taxon>
        <taxon>Rhizomicrobium</taxon>
    </lineage>
</organism>